<evidence type="ECO:0000313" key="1">
    <source>
        <dbReference type="EMBL" id="KAG7158950.1"/>
    </source>
</evidence>
<accession>A0A8J5JNQ7</accession>
<organism evidence="1 2">
    <name type="scientific">Homarus americanus</name>
    <name type="common">American lobster</name>
    <dbReference type="NCBI Taxonomy" id="6706"/>
    <lineage>
        <taxon>Eukaryota</taxon>
        <taxon>Metazoa</taxon>
        <taxon>Ecdysozoa</taxon>
        <taxon>Arthropoda</taxon>
        <taxon>Crustacea</taxon>
        <taxon>Multicrustacea</taxon>
        <taxon>Malacostraca</taxon>
        <taxon>Eumalacostraca</taxon>
        <taxon>Eucarida</taxon>
        <taxon>Decapoda</taxon>
        <taxon>Pleocyemata</taxon>
        <taxon>Astacidea</taxon>
        <taxon>Nephropoidea</taxon>
        <taxon>Nephropidae</taxon>
        <taxon>Homarus</taxon>
    </lineage>
</organism>
<dbReference type="Proteomes" id="UP000747542">
    <property type="component" value="Unassembled WGS sequence"/>
</dbReference>
<name>A0A8J5JNQ7_HOMAM</name>
<proteinExistence type="predicted"/>
<comment type="caution">
    <text evidence="1">The sequence shown here is derived from an EMBL/GenBank/DDBJ whole genome shotgun (WGS) entry which is preliminary data.</text>
</comment>
<dbReference type="AlphaFoldDB" id="A0A8J5JNQ7"/>
<keyword evidence="2" id="KW-1185">Reference proteome</keyword>
<gene>
    <name evidence="1" type="ORF">Hamer_G006331</name>
</gene>
<dbReference type="PANTHER" id="PTHR47027:SF20">
    <property type="entry name" value="REVERSE TRANSCRIPTASE-LIKE PROTEIN WITH RNA-DIRECTED DNA POLYMERASE DOMAIN"/>
    <property type="match status" value="1"/>
</dbReference>
<evidence type="ECO:0000313" key="2">
    <source>
        <dbReference type="Proteomes" id="UP000747542"/>
    </source>
</evidence>
<reference evidence="1" key="1">
    <citation type="journal article" date="2021" name="Sci. Adv.">
        <title>The American lobster genome reveals insights on longevity, neural, and immune adaptations.</title>
        <authorList>
            <person name="Polinski J.M."/>
            <person name="Zimin A.V."/>
            <person name="Clark K.F."/>
            <person name="Kohn A.B."/>
            <person name="Sadowski N."/>
            <person name="Timp W."/>
            <person name="Ptitsyn A."/>
            <person name="Khanna P."/>
            <person name="Romanova D.Y."/>
            <person name="Williams P."/>
            <person name="Greenwood S.J."/>
            <person name="Moroz L.L."/>
            <person name="Walt D.R."/>
            <person name="Bodnar A.G."/>
        </authorList>
    </citation>
    <scope>NUCLEOTIDE SEQUENCE</scope>
    <source>
        <strain evidence="1">GMGI-L3</strain>
    </source>
</reference>
<dbReference type="EMBL" id="JAHLQT010034244">
    <property type="protein sequence ID" value="KAG7158950.1"/>
    <property type="molecule type" value="Genomic_DNA"/>
</dbReference>
<sequence>MKRLRFFVQPFVPPIEAPQFYINGDLMKIVNQFKYLGSTLTPICSLDMEIQTRINLASAAFGRLRTRVFLNNDHKNGTKTAVYLAVCISTLVYASETWTPCRRHIEMLENVHTRCLKRIFGISWEDRVTHEELYRRSNTTIEAMLAKRHLRWLGHVIRMPDHRLPRQILYERLSHGNSSAGGQKRDIRTTLKLF</sequence>
<protein>
    <submittedName>
        <fullName evidence="1">Uncharacterized protein</fullName>
    </submittedName>
</protein>
<dbReference type="PANTHER" id="PTHR47027">
    <property type="entry name" value="REVERSE TRANSCRIPTASE DOMAIN-CONTAINING PROTEIN"/>
    <property type="match status" value="1"/>
</dbReference>